<keyword evidence="1" id="KW-1133">Transmembrane helix</keyword>
<dbReference type="RefSeq" id="WP_183370870.1">
    <property type="nucleotide sequence ID" value="NZ_BAABHL010000040.1"/>
</dbReference>
<sequence>MSATTRKLAGVIVGLAIVIPLILLLFISPASKGTPHDLPIGVVGPQTVADQVARTLDQREPGAFDVWAFDSVDALTDAASNRDVYGGFVVGPEPQTVIATGASPAVATTLTQIGAGMSAQAGANAAVVDVAPPTDGDPRGAGFGSMVMPVFMAGAALGAASALVGRRRRVIAAVLPIGALAVAATAIGVATAVGVVAGSFVLEWIALAAGILAIAAPVAGVVALVGTPGIGIAALLFMLVGMPLAGISAPPEFLPWIWGDLGQLLPLGATGTAIRGAAFFDGAGSLAAYLVLAVWVAIGYLLLLPKRATAPETDVDLDEHAEVLAPV</sequence>
<protein>
    <recommendedName>
        <fullName evidence="4">ABC transporter permease</fullName>
    </recommendedName>
</protein>
<evidence type="ECO:0000313" key="2">
    <source>
        <dbReference type="EMBL" id="MBB4135864.1"/>
    </source>
</evidence>
<feature type="transmembrane region" description="Helical" evidence="1">
    <location>
        <begin position="204"/>
        <end position="225"/>
    </location>
</feature>
<keyword evidence="1" id="KW-0472">Membrane</keyword>
<accession>A0A840EZT2</accession>
<reference evidence="2 3" key="1">
    <citation type="submission" date="2020-08" db="EMBL/GenBank/DDBJ databases">
        <title>Sequencing the genomes of 1000 actinobacteria strains.</title>
        <authorList>
            <person name="Klenk H.-P."/>
        </authorList>
    </citation>
    <scope>NUCLEOTIDE SEQUENCE [LARGE SCALE GENOMIC DNA]</scope>
    <source>
        <strain evidence="2 3">DSM 45298</strain>
    </source>
</reference>
<feature type="transmembrane region" description="Helical" evidence="1">
    <location>
        <begin position="171"/>
        <end position="198"/>
    </location>
</feature>
<gene>
    <name evidence="2" type="ORF">BKA16_002416</name>
</gene>
<comment type="caution">
    <text evidence="2">The sequence shown here is derived from an EMBL/GenBank/DDBJ whole genome shotgun (WGS) entry which is preliminary data.</text>
</comment>
<evidence type="ECO:0000256" key="1">
    <source>
        <dbReference type="SAM" id="Phobius"/>
    </source>
</evidence>
<evidence type="ECO:0008006" key="4">
    <source>
        <dbReference type="Google" id="ProtNLM"/>
    </source>
</evidence>
<keyword evidence="1" id="KW-0812">Transmembrane</keyword>
<dbReference type="Proteomes" id="UP000551501">
    <property type="component" value="Unassembled WGS sequence"/>
</dbReference>
<evidence type="ECO:0000313" key="3">
    <source>
        <dbReference type="Proteomes" id="UP000551501"/>
    </source>
</evidence>
<feature type="transmembrane region" description="Helical" evidence="1">
    <location>
        <begin position="143"/>
        <end position="164"/>
    </location>
</feature>
<keyword evidence="3" id="KW-1185">Reference proteome</keyword>
<proteinExistence type="predicted"/>
<organism evidence="2 3">
    <name type="scientific">Gordonia humi</name>
    <dbReference type="NCBI Taxonomy" id="686429"/>
    <lineage>
        <taxon>Bacteria</taxon>
        <taxon>Bacillati</taxon>
        <taxon>Actinomycetota</taxon>
        <taxon>Actinomycetes</taxon>
        <taxon>Mycobacteriales</taxon>
        <taxon>Gordoniaceae</taxon>
        <taxon>Gordonia</taxon>
    </lineage>
</organism>
<dbReference type="EMBL" id="JACIFP010000001">
    <property type="protein sequence ID" value="MBB4135864.1"/>
    <property type="molecule type" value="Genomic_DNA"/>
</dbReference>
<feature type="transmembrane region" description="Helical" evidence="1">
    <location>
        <begin position="7"/>
        <end position="27"/>
    </location>
</feature>
<feature type="transmembrane region" description="Helical" evidence="1">
    <location>
        <begin position="232"/>
        <end position="249"/>
    </location>
</feature>
<feature type="transmembrane region" description="Helical" evidence="1">
    <location>
        <begin position="286"/>
        <end position="304"/>
    </location>
</feature>
<dbReference type="AlphaFoldDB" id="A0A840EZT2"/>
<name>A0A840EZT2_9ACTN</name>